<dbReference type="Proteomes" id="UP000187455">
    <property type="component" value="Unassembled WGS sequence"/>
</dbReference>
<name>A0A1R0H4Y2_9FUNG</name>
<protein>
    <submittedName>
        <fullName evidence="1">Putative ankyrin repeat protein</fullName>
    </submittedName>
</protein>
<comment type="caution">
    <text evidence="1">The sequence shown here is derived from an EMBL/GenBank/DDBJ whole genome shotgun (WGS) entry which is preliminary data.</text>
</comment>
<dbReference type="InterPro" id="IPR036770">
    <property type="entry name" value="Ankyrin_rpt-contain_sf"/>
</dbReference>
<organism evidence="1 2">
    <name type="scientific">Smittium mucronatum</name>
    <dbReference type="NCBI Taxonomy" id="133383"/>
    <lineage>
        <taxon>Eukaryota</taxon>
        <taxon>Fungi</taxon>
        <taxon>Fungi incertae sedis</taxon>
        <taxon>Zoopagomycota</taxon>
        <taxon>Kickxellomycotina</taxon>
        <taxon>Harpellomycetes</taxon>
        <taxon>Harpellales</taxon>
        <taxon>Legeriomycetaceae</taxon>
        <taxon>Smittium</taxon>
    </lineage>
</organism>
<dbReference type="SUPFAM" id="SSF48403">
    <property type="entry name" value="Ankyrin repeat"/>
    <property type="match status" value="1"/>
</dbReference>
<dbReference type="STRING" id="133383.A0A1R0H4Y2"/>
<dbReference type="OrthoDB" id="4772757at2759"/>
<proteinExistence type="predicted"/>
<evidence type="ECO:0000313" key="1">
    <source>
        <dbReference type="EMBL" id="OLY84161.1"/>
    </source>
</evidence>
<dbReference type="AlphaFoldDB" id="A0A1R0H4Y2"/>
<evidence type="ECO:0000313" key="2">
    <source>
        <dbReference type="Proteomes" id="UP000187455"/>
    </source>
</evidence>
<reference evidence="1 2" key="1">
    <citation type="journal article" date="2016" name="Mol. Biol. Evol.">
        <title>Genome-Wide Survey of Gut Fungi (Harpellales) Reveals the First Horizontally Transferred Ubiquitin Gene from a Mosquito Host.</title>
        <authorList>
            <person name="Wang Y."/>
            <person name="White M.M."/>
            <person name="Kvist S."/>
            <person name="Moncalvo J.M."/>
        </authorList>
    </citation>
    <scope>NUCLEOTIDE SEQUENCE [LARGE SCALE GENOMIC DNA]</scope>
    <source>
        <strain evidence="1 2">ALG-7-W6</strain>
    </source>
</reference>
<accession>A0A1R0H4Y2</accession>
<dbReference type="EMBL" id="LSSL01000598">
    <property type="protein sequence ID" value="OLY84161.1"/>
    <property type="molecule type" value="Genomic_DNA"/>
</dbReference>
<keyword evidence="2" id="KW-1185">Reference proteome</keyword>
<gene>
    <name evidence="1" type="ORF">AYI68_g1681</name>
</gene>
<dbReference type="Gene3D" id="1.25.40.20">
    <property type="entry name" value="Ankyrin repeat-containing domain"/>
    <property type="match status" value="1"/>
</dbReference>
<sequence length="228" mass="25174">MDLPLWLFKPLDKTYQLRVEKYRQFVVDLCGLDLTDSGLNSRKRPLEDTYMPSGKRRLDGAAIKSQPYPNEIKSFVPSSFSIPDLYISQSLEICCSTMSFPILVRSPLLLEERARIFSLVEKLVSLGIPPTGHKNLPLINSVIGDNPETVSLLLKWGADPNSNDGMATLLASSRGQHAILDLLLSAGAKPTSKAIKLAAKNKHWDIVGSLMESGVMPDSHTLNLLTMQ</sequence>